<feature type="domain" description="C2" evidence="8">
    <location>
        <begin position="151"/>
        <end position="289"/>
    </location>
</feature>
<accession>A0A3Q4G6Y9</accession>
<name>A0A3Q4G6Y9_NEOBR</name>
<dbReference type="CDD" id="cd05394">
    <property type="entry name" value="RasGAP_RASA2"/>
    <property type="match status" value="1"/>
</dbReference>
<reference evidence="10" key="1">
    <citation type="submission" date="2025-08" db="UniProtKB">
        <authorList>
            <consortium name="Ensembl"/>
        </authorList>
    </citation>
    <scope>IDENTIFICATION</scope>
</reference>
<dbReference type="InterPro" id="IPR001562">
    <property type="entry name" value="Znf_Btk_motif"/>
</dbReference>
<dbReference type="Gene3D" id="1.10.506.10">
    <property type="entry name" value="GTPase Activation - p120gap, domain 1"/>
    <property type="match status" value="1"/>
</dbReference>
<feature type="domain" description="PH" evidence="7">
    <location>
        <begin position="603"/>
        <end position="704"/>
    </location>
</feature>
<protein>
    <submittedName>
        <fullName evidence="10">RAS p21 protein activator 2</fullName>
    </submittedName>
</protein>
<dbReference type="PROSITE" id="PS00509">
    <property type="entry name" value="RAS_GTPASE_ACTIV_1"/>
    <property type="match status" value="1"/>
</dbReference>
<dbReference type="PROSITE" id="PS50018">
    <property type="entry name" value="RAS_GTPASE_ACTIV_2"/>
    <property type="match status" value="1"/>
</dbReference>
<evidence type="ECO:0000256" key="4">
    <source>
        <dbReference type="ARBA" id="ARBA00022771"/>
    </source>
</evidence>
<dbReference type="InterPro" id="IPR039360">
    <property type="entry name" value="Ras_GTPase"/>
</dbReference>
<gene>
    <name evidence="10" type="primary">RASA2</name>
</gene>
<evidence type="ECO:0000259" key="8">
    <source>
        <dbReference type="PROSITE" id="PS50004"/>
    </source>
</evidence>
<dbReference type="Proteomes" id="UP000261580">
    <property type="component" value="Unassembled WGS sequence"/>
</dbReference>
<dbReference type="Pfam" id="PF00169">
    <property type="entry name" value="PH"/>
    <property type="match status" value="1"/>
</dbReference>
<evidence type="ECO:0000259" key="7">
    <source>
        <dbReference type="PROSITE" id="PS50003"/>
    </source>
</evidence>
<dbReference type="Bgee" id="ENSNBRG00000003480">
    <property type="expression patterns" value="Expressed in brain and 2 other cell types or tissues"/>
</dbReference>
<dbReference type="PANTHER" id="PTHR10194:SF21">
    <property type="entry name" value="RAS GTPASE-ACTIVATING PROTEIN 2"/>
    <property type="match status" value="1"/>
</dbReference>
<dbReference type="PROSITE" id="PS50004">
    <property type="entry name" value="C2"/>
    <property type="match status" value="2"/>
</dbReference>
<dbReference type="InterPro" id="IPR008936">
    <property type="entry name" value="Rho_GTPase_activation_prot"/>
</dbReference>
<dbReference type="Ensembl" id="ENSNBRT00000004583.1">
    <property type="protein sequence ID" value="ENSNBRP00000004445.1"/>
    <property type="gene ID" value="ENSNBRG00000003480.1"/>
</dbReference>
<keyword evidence="11" id="KW-1185">Reference proteome</keyword>
<dbReference type="GeneTree" id="ENSGT00940000158201"/>
<dbReference type="SUPFAM" id="SSF50729">
    <property type="entry name" value="PH domain-like"/>
    <property type="match status" value="1"/>
</dbReference>
<keyword evidence="3" id="KW-0677">Repeat</keyword>
<dbReference type="SMART" id="SM00233">
    <property type="entry name" value="PH"/>
    <property type="match status" value="1"/>
</dbReference>
<evidence type="ECO:0000256" key="3">
    <source>
        <dbReference type="ARBA" id="ARBA00022737"/>
    </source>
</evidence>
<proteinExistence type="predicted"/>
<dbReference type="Pfam" id="PF00779">
    <property type="entry name" value="BTK"/>
    <property type="match status" value="1"/>
</dbReference>
<dbReference type="GO" id="GO:0005096">
    <property type="term" value="F:GTPase activator activity"/>
    <property type="evidence" value="ECO:0007669"/>
    <property type="project" value="UniProtKB-KW"/>
</dbReference>
<feature type="domain" description="Ras-GAP" evidence="9">
    <location>
        <begin position="355"/>
        <end position="549"/>
    </location>
</feature>
<dbReference type="STRING" id="32507.ENSNBRP00000004445"/>
<dbReference type="SUPFAM" id="SSF48350">
    <property type="entry name" value="GTPase activation domain, GAP"/>
    <property type="match status" value="1"/>
</dbReference>
<keyword evidence="4 6" id="KW-0863">Zinc-finger</keyword>
<evidence type="ECO:0000256" key="1">
    <source>
        <dbReference type="ARBA" id="ARBA00022468"/>
    </source>
</evidence>
<dbReference type="InterPro" id="IPR035892">
    <property type="entry name" value="C2_domain_sf"/>
</dbReference>
<dbReference type="OMA" id="HVKACHG"/>
<evidence type="ECO:0000313" key="10">
    <source>
        <dbReference type="Ensembl" id="ENSNBRP00000004445.1"/>
    </source>
</evidence>
<dbReference type="PANTHER" id="PTHR10194">
    <property type="entry name" value="RAS GTPASE-ACTIVATING PROTEINS"/>
    <property type="match status" value="1"/>
</dbReference>
<dbReference type="AlphaFoldDB" id="A0A3Q4G6Y9"/>
<dbReference type="InterPro" id="IPR000008">
    <property type="entry name" value="C2_dom"/>
</dbReference>
<reference evidence="10" key="2">
    <citation type="submission" date="2025-09" db="UniProtKB">
        <authorList>
            <consortium name="Ensembl"/>
        </authorList>
    </citation>
    <scope>IDENTIFICATION</scope>
</reference>
<keyword evidence="5" id="KW-0862">Zinc</keyword>
<dbReference type="SUPFAM" id="SSF49562">
    <property type="entry name" value="C2 domain (Calcium/lipid-binding domain, CaLB)"/>
    <property type="match status" value="2"/>
</dbReference>
<dbReference type="SMART" id="SM00239">
    <property type="entry name" value="C2"/>
    <property type="match status" value="2"/>
</dbReference>
<dbReference type="InterPro" id="IPR023152">
    <property type="entry name" value="RasGAP_CS"/>
</dbReference>
<dbReference type="Pfam" id="PF00616">
    <property type="entry name" value="RasGAP"/>
    <property type="match status" value="2"/>
</dbReference>
<dbReference type="GO" id="GO:0035556">
    <property type="term" value="P:intracellular signal transduction"/>
    <property type="evidence" value="ECO:0007669"/>
    <property type="project" value="InterPro"/>
</dbReference>
<evidence type="ECO:0000256" key="2">
    <source>
        <dbReference type="ARBA" id="ARBA00022723"/>
    </source>
</evidence>
<keyword evidence="1" id="KW-0343">GTPase activation</keyword>
<dbReference type="SMART" id="SM00107">
    <property type="entry name" value="BTK"/>
    <property type="match status" value="1"/>
</dbReference>
<dbReference type="InterPro" id="IPR001936">
    <property type="entry name" value="RasGAP_dom"/>
</dbReference>
<evidence type="ECO:0000256" key="5">
    <source>
        <dbReference type="ARBA" id="ARBA00022833"/>
    </source>
</evidence>
<feature type="domain" description="C2" evidence="8">
    <location>
        <begin position="20"/>
        <end position="140"/>
    </location>
</feature>
<evidence type="ECO:0000259" key="9">
    <source>
        <dbReference type="PROSITE" id="PS50018"/>
    </source>
</evidence>
<dbReference type="Gene3D" id="2.30.29.30">
    <property type="entry name" value="Pleckstrin-homology domain (PH domain)/Phosphotyrosine-binding domain (PTB)"/>
    <property type="match status" value="1"/>
</dbReference>
<dbReference type="PROSITE" id="PS51113">
    <property type="entry name" value="ZF_BTK"/>
    <property type="match status" value="1"/>
</dbReference>
<dbReference type="InterPro" id="IPR001849">
    <property type="entry name" value="PH_domain"/>
</dbReference>
<evidence type="ECO:0000256" key="6">
    <source>
        <dbReference type="PROSITE-ProRule" id="PRU00432"/>
    </source>
</evidence>
<sequence length="844" mass="96046">MPAFINGYDKPALNAPEQRQKSALTMAEDDDAKIRILQSLRGKICEAKNLGSVSGPNRQRDLCTFCTISLDQEEVFRTKVFDKSVCPFYGEDFYFEIPRPFQCLSFYVYAKSVFQRDLPVGKVSIRKDDLCKYSGKEHWFSLQTVDPNSEVQGKVHLEMRLSEVITENGSTGQHISVRIIECKELPLISGQNCDPYATVSLVGPARSDQKKTKVKKKTSNPHFEETFFFEVTRSYSRRTQFNVEEEDIEKLEIKVDLWNNENLAQDVFLGETRVPVKILQSDHIHKAWYLLQPKGNGNKSKSDDLGSLRLKLTYIEDTVLPSACYTPLCTLLLKSPDVKPISASAAHILGDICRERYEVVLPMVRLLLHNNRFVPFVSAVAALELDNTQEANTIFRGNSLATRCIDDMMKIVGKNYLSVTLKPVIDEICESNKTCEIDPIKLKEGDNVEVNKENLQVYVQKVFSSITQSSSNCPPLMCDVFRSLRHLACKRFPGDPHVQYSAVSSFVFLRFFAVAVLSPHSFQLRSHHPDPEISRTLTLISKTIQTLGSWGSLSKKLSSFKETYMYDFFKSFQEEKCIEKVKKFLDEISSNVSKESSGLEDAVVLKEGEVQKRAQGRKPPGMKTFKKRWLRLTNRELSYHKHKGKDADRTINVKNIRAVEKVDESAFNRKNMFQVVHSEKPLYVQAGNCVEASEWLEVLSQVSRCKEGRLATFHPSNYTSGAWQCCQSLSSNAPGCKPCTTTMLANLQLDIDCDREAERIFSLLSANDTKLQSMEDACASLAVYQGPQREPEEYSKFTIQEPKETFHTLKQLRNIMEELQRQHNIRNDVRQYGSLDNPIVGKTS</sequence>
<dbReference type="SMART" id="SM00323">
    <property type="entry name" value="RasGAP"/>
    <property type="match status" value="1"/>
</dbReference>
<dbReference type="Pfam" id="PF00168">
    <property type="entry name" value="C2"/>
    <property type="match status" value="2"/>
</dbReference>
<dbReference type="PROSITE" id="PS50003">
    <property type="entry name" value="PH_DOMAIN"/>
    <property type="match status" value="1"/>
</dbReference>
<dbReference type="InterPro" id="IPR011993">
    <property type="entry name" value="PH-like_dom_sf"/>
</dbReference>
<keyword evidence="2" id="KW-0479">Metal-binding</keyword>
<dbReference type="GO" id="GO:0008270">
    <property type="term" value="F:zinc ion binding"/>
    <property type="evidence" value="ECO:0007669"/>
    <property type="project" value="UniProtKB-KW"/>
</dbReference>
<organism evidence="10 11">
    <name type="scientific">Neolamprologus brichardi</name>
    <name type="common">Fairy cichlid</name>
    <name type="synonym">Lamprologus brichardi</name>
    <dbReference type="NCBI Taxonomy" id="32507"/>
    <lineage>
        <taxon>Eukaryota</taxon>
        <taxon>Metazoa</taxon>
        <taxon>Chordata</taxon>
        <taxon>Craniata</taxon>
        <taxon>Vertebrata</taxon>
        <taxon>Euteleostomi</taxon>
        <taxon>Actinopterygii</taxon>
        <taxon>Neopterygii</taxon>
        <taxon>Teleostei</taxon>
        <taxon>Neoteleostei</taxon>
        <taxon>Acanthomorphata</taxon>
        <taxon>Ovalentaria</taxon>
        <taxon>Cichlomorphae</taxon>
        <taxon>Cichliformes</taxon>
        <taxon>Cichlidae</taxon>
        <taxon>African cichlids</taxon>
        <taxon>Pseudocrenilabrinae</taxon>
        <taxon>Lamprologini</taxon>
        <taxon>Neolamprologus</taxon>
    </lineage>
</organism>
<evidence type="ECO:0000313" key="11">
    <source>
        <dbReference type="Proteomes" id="UP000261580"/>
    </source>
</evidence>
<dbReference type="Gene3D" id="2.60.40.150">
    <property type="entry name" value="C2 domain"/>
    <property type="match status" value="2"/>
</dbReference>